<comment type="caution">
    <text evidence="3">The sequence shown here is derived from an EMBL/GenBank/DDBJ whole genome shotgun (WGS) entry which is preliminary data.</text>
</comment>
<evidence type="ECO:0000313" key="3">
    <source>
        <dbReference type="EMBL" id="RGR11095.1"/>
    </source>
</evidence>
<protein>
    <submittedName>
        <fullName evidence="3">DUF4038 domain-containing protein</fullName>
    </submittedName>
</protein>
<dbReference type="InterPro" id="IPR025277">
    <property type="entry name" value="Apiosidase-like_cat_dom"/>
</dbReference>
<sequence length="453" mass="52539">MMKRYSLILLFLLVGLPDLLATHFYKSNVPFFHGRLQVDESQRYLEYEDRTPFLYLGDTAWELLARLTKEDVSLYLKNRKAKGFTVIQTVILPELDSLTIPTAMGASPLLPNKSITLNPLYLEHIDWVLREAQHYGLFVGLLPAWGDKIDKQWGNGPELFDEFSARVYGRMLGKRYADYPNIIWIMGGDRGGDGKNRKIWNAMAEGIKELDRNHLMTYHPQGEHSSSFWFHQEGWLDFNMFQSGHCQTSYAIYRRLLEADRNLHPVKPVLDGEPRYEDITINFRKKDGRFIAYDVRKTLYQSMLGGACGYTYGCNNIWQMYAPGRSSKCDARFWWYDSLDMKGCCQLKHFYLLWNNFDFSKGIPLKGILRPIDGYDMDDAVAFGNDSYIICYFPGGTGWNVSLLDSWDDGYFLQWMNPRNGSLSVAVRQTDMNLHVSLPEKGSEKDWILILKK</sequence>
<organism evidence="3 4">
    <name type="scientific">Bacteroides stercoris</name>
    <dbReference type="NCBI Taxonomy" id="46506"/>
    <lineage>
        <taxon>Bacteria</taxon>
        <taxon>Pseudomonadati</taxon>
        <taxon>Bacteroidota</taxon>
        <taxon>Bacteroidia</taxon>
        <taxon>Bacteroidales</taxon>
        <taxon>Bacteroidaceae</taxon>
        <taxon>Bacteroides</taxon>
    </lineage>
</organism>
<dbReference type="EMBL" id="QRTW01000024">
    <property type="protein sequence ID" value="RGR11095.1"/>
    <property type="molecule type" value="Genomic_DNA"/>
</dbReference>
<evidence type="ECO:0000313" key="4">
    <source>
        <dbReference type="Proteomes" id="UP000283310"/>
    </source>
</evidence>
<dbReference type="InterPro" id="IPR024749">
    <property type="entry name" value="Collagen-bd_put"/>
</dbReference>
<dbReference type="Gene3D" id="3.20.20.80">
    <property type="entry name" value="Glycosidases"/>
    <property type="match status" value="1"/>
</dbReference>
<gene>
    <name evidence="3" type="ORF">DWY65_12675</name>
</gene>
<dbReference type="Pfam" id="PF12904">
    <property type="entry name" value="Collagen_bind_2"/>
    <property type="match status" value="1"/>
</dbReference>
<dbReference type="Pfam" id="PF13204">
    <property type="entry name" value="Apiosidase"/>
    <property type="match status" value="1"/>
</dbReference>
<dbReference type="Proteomes" id="UP000283310">
    <property type="component" value="Unassembled WGS sequence"/>
</dbReference>
<evidence type="ECO:0000259" key="1">
    <source>
        <dbReference type="Pfam" id="PF12904"/>
    </source>
</evidence>
<proteinExistence type="predicted"/>
<feature type="domain" description="Apiosidase-like catalytic" evidence="2">
    <location>
        <begin position="40"/>
        <end position="359"/>
    </location>
</feature>
<dbReference type="PANTHER" id="PTHR37836">
    <property type="entry name" value="LMO1036 PROTEIN"/>
    <property type="match status" value="1"/>
</dbReference>
<dbReference type="PANTHER" id="PTHR37836:SF3">
    <property type="entry name" value="ENDOGLUCANASE"/>
    <property type="match status" value="1"/>
</dbReference>
<dbReference type="AlphaFoldDB" id="A0A412DH13"/>
<evidence type="ECO:0000259" key="2">
    <source>
        <dbReference type="Pfam" id="PF13204"/>
    </source>
</evidence>
<reference evidence="3 4" key="1">
    <citation type="submission" date="2018-08" db="EMBL/GenBank/DDBJ databases">
        <title>A genome reference for cultivated species of the human gut microbiota.</title>
        <authorList>
            <person name="Zou Y."/>
            <person name="Xue W."/>
            <person name="Luo G."/>
        </authorList>
    </citation>
    <scope>NUCLEOTIDE SEQUENCE [LARGE SCALE GENOMIC DNA]</scope>
    <source>
        <strain evidence="3 4">AF26-20BH</strain>
    </source>
</reference>
<accession>A0A412DH13</accession>
<feature type="domain" description="Putative collagen-binding" evidence="1">
    <location>
        <begin position="377"/>
        <end position="451"/>
    </location>
</feature>
<dbReference type="InterPro" id="IPR017853">
    <property type="entry name" value="GH"/>
</dbReference>
<name>A0A412DH13_BACSE</name>
<dbReference type="SUPFAM" id="SSF51445">
    <property type="entry name" value="(Trans)glycosidases"/>
    <property type="match status" value="1"/>
</dbReference>